<evidence type="ECO:0000313" key="3">
    <source>
        <dbReference type="Proteomes" id="UP000029518"/>
    </source>
</evidence>
<evidence type="ECO:0000256" key="1">
    <source>
        <dbReference type="SAM" id="SignalP"/>
    </source>
</evidence>
<dbReference type="RefSeq" id="WP_042214626.1">
    <property type="nucleotide sequence ID" value="NZ_CP009285.1"/>
</dbReference>
<dbReference type="EMBL" id="CP009285">
    <property type="protein sequence ID" value="AIQ59078.1"/>
    <property type="molecule type" value="Genomic_DNA"/>
</dbReference>
<dbReference type="OrthoDB" id="2654046at2"/>
<dbReference type="HOGENOM" id="CLU_129769_0_0_9"/>
<dbReference type="KEGG" id="pbd:PBOR_20695"/>
<sequence>MKRRLAGVLAAALTAGTLLAGCSGEQDQKEAGSYTMQAYQDGTMLAYSQGKGLDGRFRKEMRQAFATEQLALTDEKFTEDNRGNTSYQYLINSQPAQNITLHVFTSRPERVSRITDWYGGMPLAETSGARTEVFNKDNTSLVYTSMGKEKGKYSKKVKDLFAGLLEHLGTHAH</sequence>
<protein>
    <recommendedName>
        <fullName evidence="4">DUF4367 domain-containing protein</fullName>
    </recommendedName>
</protein>
<name>A0A089LIT3_PAEBO</name>
<reference evidence="2" key="1">
    <citation type="submission" date="2014-08" db="EMBL/GenBank/DDBJ databases">
        <title>Comparative genomics of the Paenibacillus odorifer group.</title>
        <authorList>
            <person name="den Bakker H.C."/>
            <person name="Tsai Y.-C.Y.-C."/>
            <person name="Martin N."/>
            <person name="Korlach J."/>
            <person name="Wiedmann M."/>
        </authorList>
    </citation>
    <scope>NUCLEOTIDE SEQUENCE [LARGE SCALE GENOMIC DNA]</scope>
    <source>
        <strain evidence="2">DSM 13188</strain>
    </source>
</reference>
<evidence type="ECO:0000313" key="2">
    <source>
        <dbReference type="EMBL" id="AIQ59078.1"/>
    </source>
</evidence>
<organism evidence="2 3">
    <name type="scientific">Paenibacillus borealis</name>
    <dbReference type="NCBI Taxonomy" id="160799"/>
    <lineage>
        <taxon>Bacteria</taxon>
        <taxon>Bacillati</taxon>
        <taxon>Bacillota</taxon>
        <taxon>Bacilli</taxon>
        <taxon>Bacillales</taxon>
        <taxon>Paenibacillaceae</taxon>
        <taxon>Paenibacillus</taxon>
    </lineage>
</organism>
<gene>
    <name evidence="2" type="ORF">PBOR_20695</name>
</gene>
<dbReference type="AlphaFoldDB" id="A0A089LIT3"/>
<dbReference type="PROSITE" id="PS51257">
    <property type="entry name" value="PROKAR_LIPOPROTEIN"/>
    <property type="match status" value="1"/>
</dbReference>
<feature type="signal peptide" evidence="1">
    <location>
        <begin position="1"/>
        <end position="20"/>
    </location>
</feature>
<proteinExistence type="predicted"/>
<keyword evidence="3" id="KW-1185">Reference proteome</keyword>
<evidence type="ECO:0008006" key="4">
    <source>
        <dbReference type="Google" id="ProtNLM"/>
    </source>
</evidence>
<accession>A0A089LIT3</accession>
<keyword evidence="1" id="KW-0732">Signal</keyword>
<feature type="chain" id="PRO_5001846421" description="DUF4367 domain-containing protein" evidence="1">
    <location>
        <begin position="21"/>
        <end position="173"/>
    </location>
</feature>
<dbReference type="Proteomes" id="UP000029518">
    <property type="component" value="Chromosome"/>
</dbReference>